<evidence type="ECO:0000256" key="10">
    <source>
        <dbReference type="SAM" id="Phobius"/>
    </source>
</evidence>
<evidence type="ECO:0000256" key="4">
    <source>
        <dbReference type="ARBA" id="ARBA00022692"/>
    </source>
</evidence>
<feature type="transmembrane region" description="Helical" evidence="10">
    <location>
        <begin position="91"/>
        <end position="115"/>
    </location>
</feature>
<evidence type="ECO:0000256" key="8">
    <source>
        <dbReference type="PIRNR" id="PIRNR017207"/>
    </source>
</evidence>
<evidence type="ECO:0000313" key="12">
    <source>
        <dbReference type="Proteomes" id="UP000186594"/>
    </source>
</evidence>
<comment type="similarity">
    <text evidence="2 8">Belongs to the EMC4 family.</text>
</comment>
<keyword evidence="7 8" id="KW-0472">Membrane</keyword>
<dbReference type="OrthoDB" id="369569at2759"/>
<evidence type="ECO:0000256" key="3">
    <source>
        <dbReference type="ARBA" id="ARBA00020820"/>
    </source>
</evidence>
<evidence type="ECO:0000313" key="11">
    <source>
        <dbReference type="EMBL" id="OLL24243.1"/>
    </source>
</evidence>
<dbReference type="GO" id="GO:0005789">
    <property type="term" value="C:endoplasmic reticulum membrane"/>
    <property type="evidence" value="ECO:0007669"/>
    <property type="project" value="UniProtKB-SubCell"/>
</dbReference>
<proteinExistence type="inferred from homology"/>
<evidence type="ECO:0000256" key="5">
    <source>
        <dbReference type="ARBA" id="ARBA00022824"/>
    </source>
</evidence>
<name>A0A1U7LNS7_NEOID</name>
<dbReference type="PIRSF" id="PIRSF017207">
    <property type="entry name" value="UCP017207_TM-p85"/>
    <property type="match status" value="1"/>
</dbReference>
<dbReference type="STRING" id="1198029.A0A1U7LNS7"/>
<evidence type="ECO:0000256" key="7">
    <source>
        <dbReference type="ARBA" id="ARBA00023136"/>
    </source>
</evidence>
<evidence type="ECO:0000256" key="6">
    <source>
        <dbReference type="ARBA" id="ARBA00022989"/>
    </source>
</evidence>
<keyword evidence="5" id="KW-0256">Endoplasmic reticulum</keyword>
<gene>
    <name evidence="11" type="ORF">NEOLI_003949</name>
</gene>
<dbReference type="EMBL" id="LXFE01000906">
    <property type="protein sequence ID" value="OLL24243.1"/>
    <property type="molecule type" value="Genomic_DNA"/>
</dbReference>
<feature type="transmembrane region" description="Helical" evidence="10">
    <location>
        <begin position="127"/>
        <end position="147"/>
    </location>
</feature>
<dbReference type="Pfam" id="PF06417">
    <property type="entry name" value="EMC4"/>
    <property type="match status" value="1"/>
</dbReference>
<accession>A0A1U7LNS7</accession>
<evidence type="ECO:0000256" key="9">
    <source>
        <dbReference type="SAM" id="MobiDB-lite"/>
    </source>
</evidence>
<protein>
    <recommendedName>
        <fullName evidence="3 8">ER membrane protein complex subunit 4</fullName>
    </recommendedName>
</protein>
<reference evidence="11 12" key="1">
    <citation type="submission" date="2016-04" db="EMBL/GenBank/DDBJ databases">
        <title>Evolutionary innovation and constraint leading to complex multicellularity in the Ascomycota.</title>
        <authorList>
            <person name="Cisse O."/>
            <person name="Nguyen A."/>
            <person name="Hewitt D.A."/>
            <person name="Jedd G."/>
            <person name="Stajich J.E."/>
        </authorList>
    </citation>
    <scope>NUCLEOTIDE SEQUENCE [LARGE SCALE GENOMIC DNA]</scope>
    <source>
        <strain evidence="11 12">DAH-3</strain>
    </source>
</reference>
<comment type="subcellular location">
    <subcellularLocation>
        <location evidence="1">Endoplasmic reticulum membrane</location>
        <topology evidence="1">Multi-pass membrane protein</topology>
    </subcellularLocation>
</comment>
<evidence type="ECO:0000256" key="2">
    <source>
        <dbReference type="ARBA" id="ARBA00007715"/>
    </source>
</evidence>
<evidence type="ECO:0000256" key="1">
    <source>
        <dbReference type="ARBA" id="ARBA00004477"/>
    </source>
</evidence>
<keyword evidence="12" id="KW-1185">Reference proteome</keyword>
<dbReference type="EMBL" id="LXFE01000906">
    <property type="protein sequence ID" value="OLL24242.1"/>
    <property type="molecule type" value="Genomic_DNA"/>
</dbReference>
<dbReference type="OMA" id="QQTFKVI"/>
<comment type="caution">
    <text evidence="11">The sequence shown here is derived from an EMBL/GenBank/DDBJ whole genome shotgun (WGS) entry which is preliminary data.</text>
</comment>
<keyword evidence="4 10" id="KW-0812">Transmembrane</keyword>
<dbReference type="Proteomes" id="UP000186594">
    <property type="component" value="Unassembled WGS sequence"/>
</dbReference>
<sequence length="179" mass="20192">MNHQYWEIYDKQQKINNESKTGIPNPPGFSVQSKKGMPGKVKSSIVGEQRDVSEIRDELKVKKAWEIAIAPAKQLPMTAFMMYMSGNTVQIFSMMMTFMMFFNPVQALTTVSAHFSPLQDKNTRTRLILPRLVFILLQVAGIGLGVWKAASMGLLPTSSSDWLAWEQVPEPLEQSILLN</sequence>
<organism evidence="11 12">
    <name type="scientific">Neolecta irregularis (strain DAH-3)</name>
    <dbReference type="NCBI Taxonomy" id="1198029"/>
    <lineage>
        <taxon>Eukaryota</taxon>
        <taxon>Fungi</taxon>
        <taxon>Dikarya</taxon>
        <taxon>Ascomycota</taxon>
        <taxon>Taphrinomycotina</taxon>
        <taxon>Neolectales</taxon>
        <taxon>Neolectaceae</taxon>
        <taxon>Neolecta</taxon>
    </lineage>
</organism>
<dbReference type="PANTHER" id="PTHR19315">
    <property type="entry name" value="ER MEMBRANE PROTEIN COMPLEX SUBUNIT 4"/>
    <property type="match status" value="1"/>
</dbReference>
<keyword evidence="6 10" id="KW-1133">Transmembrane helix</keyword>
<dbReference type="InterPro" id="IPR009445">
    <property type="entry name" value="TMEM85/Emc4"/>
</dbReference>
<feature type="region of interest" description="Disordered" evidence="9">
    <location>
        <begin position="17"/>
        <end position="42"/>
    </location>
</feature>
<dbReference type="AlphaFoldDB" id="A0A1U7LNS7"/>